<feature type="compositionally biased region" description="Basic residues" evidence="1">
    <location>
        <begin position="97"/>
        <end position="115"/>
    </location>
</feature>
<dbReference type="Gramene" id="TVU24295">
    <property type="protein sequence ID" value="TVU24295"/>
    <property type="gene ID" value="EJB05_26719"/>
</dbReference>
<sequence length="242" mass="25575">MPLNLLARYLKHGEGLVPTADAAKMVLSPDVEVYSLLGSEFKLSHAGNVCTAAATSSSETRWSCKGAFQPGVDLAVVQRVAVRGGPPVAVHQRRAGLSKACGGRHHRGARRRGRPRTSAPPSGAPRIHRQRRRLGAAGGDRGGAHGRDAGGARGRACVLRVVGRYFRSFVDFASSGAVEEKGLVPTADEAKVVLSPYVEVYTACWGSRSATSNSVAARRSSECTARLHDRGGSRVPCAVVVW</sequence>
<dbReference type="OrthoDB" id="671439at2759"/>
<dbReference type="AlphaFoldDB" id="A0A5J9ULJ6"/>
<proteinExistence type="predicted"/>
<feature type="region of interest" description="Disordered" evidence="1">
    <location>
        <begin position="97"/>
        <end position="151"/>
    </location>
</feature>
<keyword evidence="3" id="KW-1185">Reference proteome</keyword>
<name>A0A5J9ULJ6_9POAL</name>
<feature type="non-terminal residue" evidence="2">
    <location>
        <position position="1"/>
    </location>
</feature>
<protein>
    <submittedName>
        <fullName evidence="2">Uncharacterized protein</fullName>
    </submittedName>
</protein>
<gene>
    <name evidence="2" type="ORF">EJB05_26719</name>
</gene>
<accession>A0A5J9ULJ6</accession>
<comment type="caution">
    <text evidence="2">The sequence shown here is derived from an EMBL/GenBank/DDBJ whole genome shotgun (WGS) entry which is preliminary data.</text>
</comment>
<dbReference type="Proteomes" id="UP000324897">
    <property type="component" value="Chromosome 2"/>
</dbReference>
<evidence type="ECO:0000313" key="3">
    <source>
        <dbReference type="Proteomes" id="UP000324897"/>
    </source>
</evidence>
<organism evidence="2 3">
    <name type="scientific">Eragrostis curvula</name>
    <name type="common">weeping love grass</name>
    <dbReference type="NCBI Taxonomy" id="38414"/>
    <lineage>
        <taxon>Eukaryota</taxon>
        <taxon>Viridiplantae</taxon>
        <taxon>Streptophyta</taxon>
        <taxon>Embryophyta</taxon>
        <taxon>Tracheophyta</taxon>
        <taxon>Spermatophyta</taxon>
        <taxon>Magnoliopsida</taxon>
        <taxon>Liliopsida</taxon>
        <taxon>Poales</taxon>
        <taxon>Poaceae</taxon>
        <taxon>PACMAD clade</taxon>
        <taxon>Chloridoideae</taxon>
        <taxon>Eragrostideae</taxon>
        <taxon>Eragrostidinae</taxon>
        <taxon>Eragrostis</taxon>
    </lineage>
</organism>
<evidence type="ECO:0000256" key="1">
    <source>
        <dbReference type="SAM" id="MobiDB-lite"/>
    </source>
</evidence>
<evidence type="ECO:0000313" key="2">
    <source>
        <dbReference type="EMBL" id="TVU24295.1"/>
    </source>
</evidence>
<reference evidence="2 3" key="1">
    <citation type="journal article" date="2019" name="Sci. Rep.">
        <title>A high-quality genome of Eragrostis curvula grass provides insights into Poaceae evolution and supports new strategies to enhance forage quality.</title>
        <authorList>
            <person name="Carballo J."/>
            <person name="Santos B.A.C.M."/>
            <person name="Zappacosta D."/>
            <person name="Garbus I."/>
            <person name="Selva J.P."/>
            <person name="Gallo C.A."/>
            <person name="Diaz A."/>
            <person name="Albertini E."/>
            <person name="Caccamo M."/>
            <person name="Echenique V."/>
        </authorList>
    </citation>
    <scope>NUCLEOTIDE SEQUENCE [LARGE SCALE GENOMIC DNA]</scope>
    <source>
        <strain evidence="3">cv. Victoria</strain>
        <tissue evidence="2">Leaf</tissue>
    </source>
</reference>
<dbReference type="EMBL" id="RWGY01000013">
    <property type="protein sequence ID" value="TVU24295.1"/>
    <property type="molecule type" value="Genomic_DNA"/>
</dbReference>